<dbReference type="KEGG" id="ptan:CRYO30217_02963"/>
<dbReference type="Pfam" id="PF09357">
    <property type="entry name" value="RteC"/>
    <property type="match status" value="1"/>
</dbReference>
<reference evidence="1" key="1">
    <citation type="submission" date="2021-04" db="EMBL/GenBank/DDBJ databases">
        <authorList>
            <person name="Rodrigo-Torres L."/>
            <person name="Arahal R. D."/>
            <person name="Lucena T."/>
        </authorList>
    </citation>
    <scope>NUCLEOTIDE SEQUENCE</scope>
    <source>
        <strain evidence="1">AS29M-1</strain>
    </source>
</reference>
<dbReference type="InterPro" id="IPR018534">
    <property type="entry name" value="Tet_reg_excision_RteC"/>
</dbReference>
<dbReference type="Proteomes" id="UP000683507">
    <property type="component" value="Chromosome"/>
</dbReference>
<proteinExistence type="predicted"/>
<dbReference type="EMBL" id="OU015584">
    <property type="protein sequence ID" value="CAG5085986.1"/>
    <property type="molecule type" value="Genomic_DNA"/>
</dbReference>
<keyword evidence="2" id="KW-1185">Reference proteome</keyword>
<gene>
    <name evidence="1" type="ORF">CRYO30217_02963</name>
</gene>
<accession>A0A916NIZ0</accession>
<sequence>MQDFITATKSLCEQLELLHMEEANVSTRSTKAAKLIRKVLTTFRKKISDSGFVNEEDEIHFFKYVKPRVNSYLIFFSVLDEIETERLLANDKEYNDCIDKKQRMFRYIMRENREFVTYYKNGLTHLDRIYFLRGANPLSLSKHSTKQLDDPDFNTSHDTIAANIMAFDLFQKHLFPKSKLSPNSPPPPKLKWTANKLDLVELIYALQSSGALNYGEADLKDICEAFEQIFQFKVGDLYRSFHDISNRKKQQVKFVNRFEELITKKIEELAMPST</sequence>
<organism evidence="1 2">
    <name type="scientific">Parvicella tangerina</name>
    <dbReference type="NCBI Taxonomy" id="2829795"/>
    <lineage>
        <taxon>Bacteria</taxon>
        <taxon>Pseudomonadati</taxon>
        <taxon>Bacteroidota</taxon>
        <taxon>Flavobacteriia</taxon>
        <taxon>Flavobacteriales</taxon>
        <taxon>Parvicellaceae</taxon>
        <taxon>Parvicella</taxon>
    </lineage>
</organism>
<dbReference type="AlphaFoldDB" id="A0A916NIZ0"/>
<evidence type="ECO:0008006" key="3">
    <source>
        <dbReference type="Google" id="ProtNLM"/>
    </source>
</evidence>
<protein>
    <recommendedName>
        <fullName evidence="3">RteC protein</fullName>
    </recommendedName>
</protein>
<evidence type="ECO:0000313" key="1">
    <source>
        <dbReference type="EMBL" id="CAG5085986.1"/>
    </source>
</evidence>
<evidence type="ECO:0000313" key="2">
    <source>
        <dbReference type="Proteomes" id="UP000683507"/>
    </source>
</evidence>
<name>A0A916NIZ0_9FLAO</name>
<dbReference type="RefSeq" id="WP_258543158.1">
    <property type="nucleotide sequence ID" value="NZ_OU015584.1"/>
</dbReference>